<comment type="similarity">
    <text evidence="18">Belongs to the NnrE/AIBP family.</text>
</comment>
<dbReference type="Proteomes" id="UP000092578">
    <property type="component" value="Unassembled WGS sequence"/>
</dbReference>
<evidence type="ECO:0000256" key="2">
    <source>
        <dbReference type="ARBA" id="ARBA00000909"/>
    </source>
</evidence>
<comment type="similarity">
    <text evidence="4 19">In the C-terminal section; belongs to the NnrD/CARKD family.</text>
</comment>
<proteinExistence type="inferred from homology"/>
<keyword evidence="5 18" id="KW-0479">Metal-binding</keyword>
<dbReference type="EC" id="4.2.1.136" evidence="19"/>
<comment type="similarity">
    <text evidence="3 19">In the N-terminal section; belongs to the NnrE/AIBP family.</text>
</comment>
<evidence type="ECO:0000256" key="10">
    <source>
        <dbReference type="ARBA" id="ARBA00023027"/>
    </source>
</evidence>
<keyword evidence="8 17" id="KW-0521">NADP</keyword>
<reference evidence="23" key="1">
    <citation type="submission" date="2016-05" db="EMBL/GenBank/DDBJ databases">
        <authorList>
            <person name="Liu B."/>
            <person name="Wang J."/>
            <person name="Zhu Y."/>
            <person name="Liu G."/>
            <person name="Chen Q."/>
            <person name="Chen Z."/>
            <person name="Lan J."/>
            <person name="Che J."/>
            <person name="Ge C."/>
            <person name="Shi H."/>
            <person name="Pan Z."/>
            <person name="Liu X."/>
        </authorList>
    </citation>
    <scope>NUCLEOTIDE SEQUENCE [LARGE SCALE GENOMIC DNA]</scope>
    <source>
        <strain evidence="23">FJAT-27215</strain>
    </source>
</reference>
<dbReference type="EC" id="5.1.99.6" evidence="19"/>
<comment type="cofactor">
    <cofactor evidence="17">
        <name>Mg(2+)</name>
        <dbReference type="ChEBI" id="CHEBI:18420"/>
    </cofactor>
</comment>
<accession>A0A1B9AGC3</accession>
<evidence type="ECO:0000256" key="8">
    <source>
        <dbReference type="ARBA" id="ARBA00022857"/>
    </source>
</evidence>
<evidence type="ECO:0000256" key="7">
    <source>
        <dbReference type="ARBA" id="ARBA00022840"/>
    </source>
</evidence>
<gene>
    <name evidence="17" type="primary">nnrD</name>
    <name evidence="18" type="synonym">nnrE</name>
    <name evidence="22" type="ORF">A8F95_14205</name>
</gene>
<dbReference type="SUPFAM" id="SSF53613">
    <property type="entry name" value="Ribokinase-like"/>
    <property type="match status" value="1"/>
</dbReference>
<feature type="binding site" evidence="17">
    <location>
        <position position="389"/>
    </location>
    <ligand>
        <name>(6S)-NADPHX</name>
        <dbReference type="ChEBI" id="CHEBI:64076"/>
    </ligand>
</feature>
<feature type="domain" description="YjeF N-terminal" evidence="21">
    <location>
        <begin position="9"/>
        <end position="221"/>
    </location>
</feature>
<evidence type="ECO:0000256" key="17">
    <source>
        <dbReference type="HAMAP-Rule" id="MF_01965"/>
    </source>
</evidence>
<keyword evidence="13" id="KW-0511">Multifunctional enzyme</keyword>
<dbReference type="InterPro" id="IPR000631">
    <property type="entry name" value="CARKD"/>
</dbReference>
<dbReference type="InterPro" id="IPR036652">
    <property type="entry name" value="YjeF_N_dom_sf"/>
</dbReference>
<comment type="subunit">
    <text evidence="17">Homotetramer.</text>
</comment>
<evidence type="ECO:0000256" key="16">
    <source>
        <dbReference type="ARBA" id="ARBA00049209"/>
    </source>
</evidence>
<evidence type="ECO:0000256" key="1">
    <source>
        <dbReference type="ARBA" id="ARBA00000013"/>
    </source>
</evidence>
<comment type="catalytic activity">
    <reaction evidence="16 17 19">
        <text>(6S)-NADPHX + ADP = AMP + phosphate + NADPH + H(+)</text>
        <dbReference type="Rhea" id="RHEA:32235"/>
        <dbReference type="ChEBI" id="CHEBI:15378"/>
        <dbReference type="ChEBI" id="CHEBI:43474"/>
        <dbReference type="ChEBI" id="CHEBI:57783"/>
        <dbReference type="ChEBI" id="CHEBI:64076"/>
        <dbReference type="ChEBI" id="CHEBI:456215"/>
        <dbReference type="ChEBI" id="CHEBI:456216"/>
        <dbReference type="EC" id="4.2.1.136"/>
    </reaction>
</comment>
<dbReference type="Gene3D" id="3.40.50.10260">
    <property type="entry name" value="YjeF N-terminal domain"/>
    <property type="match status" value="1"/>
</dbReference>
<dbReference type="PANTHER" id="PTHR12592">
    <property type="entry name" value="ATP-DEPENDENT (S)-NAD(P)H-HYDRATE DEHYDRATASE FAMILY MEMBER"/>
    <property type="match status" value="1"/>
</dbReference>
<evidence type="ECO:0000256" key="9">
    <source>
        <dbReference type="ARBA" id="ARBA00022958"/>
    </source>
</evidence>
<dbReference type="InterPro" id="IPR004443">
    <property type="entry name" value="YjeF_N_dom"/>
</dbReference>
<dbReference type="Gene3D" id="3.40.1190.20">
    <property type="match status" value="1"/>
</dbReference>
<dbReference type="PROSITE" id="PS51385">
    <property type="entry name" value="YJEF_N"/>
    <property type="match status" value="1"/>
</dbReference>
<comment type="function">
    <text evidence="18">Catalyzes the epimerization of the S- and R-forms of NAD(P)HX, a damaged form of NAD(P)H that is a result of enzymatic or heat-dependent hydration. This is a prerequisite for the S-specific NAD(P)H-hydrate dehydratase to allow the repair of both epimers of NAD(P)HX.</text>
</comment>
<evidence type="ECO:0000256" key="19">
    <source>
        <dbReference type="PIRNR" id="PIRNR017184"/>
    </source>
</evidence>
<organism evidence="22 23">
    <name type="scientific">Pseudobacillus wudalianchiensis</name>
    <dbReference type="NCBI Taxonomy" id="1743143"/>
    <lineage>
        <taxon>Bacteria</taxon>
        <taxon>Bacillati</taxon>
        <taxon>Bacillota</taxon>
        <taxon>Bacilli</taxon>
        <taxon>Bacillales</taxon>
        <taxon>Bacillaceae</taxon>
        <taxon>Pseudobacillus</taxon>
    </lineage>
</organism>
<comment type="catalytic activity">
    <reaction evidence="2 18 19">
        <text>(6R)-NADPHX = (6S)-NADPHX</text>
        <dbReference type="Rhea" id="RHEA:32227"/>
        <dbReference type="ChEBI" id="CHEBI:64076"/>
        <dbReference type="ChEBI" id="CHEBI:64077"/>
        <dbReference type="EC" id="5.1.99.6"/>
    </reaction>
</comment>
<keyword evidence="7 17" id="KW-0067">ATP-binding</keyword>
<dbReference type="PROSITE" id="PS51383">
    <property type="entry name" value="YJEF_C_3"/>
    <property type="match status" value="1"/>
</dbReference>
<evidence type="ECO:0000259" key="20">
    <source>
        <dbReference type="PROSITE" id="PS51383"/>
    </source>
</evidence>
<sequence length="519" mass="55916">MLIAGQRDMQQMDQYTMETIGLPGVVLMENAGAKVVEEILNVSACKQPKVIVLAGGGNNGGDGFVIARRLCDAGITALLCLVVDPERLKEDAKVHFQVYTNRKLPVFYLHEQSLSELQSHLNEADIIVDALLGTGVNGPLREPFRQVISLVNEQAGKKEVVSVDIPSGLNSDTGKVEGAAVQASKTISFVFPKKGFFLQDGPTYIGEWKAVDISVPPSAAKTLGLSLPKLITEAFVKASIPLRPPNGHKGTFGHVLVVGGSRQYVGAPVFSAASALHSGTGLVTLAVPESIYSMMAAQHPEVLFLPLPEKDGHFAEQAISELVPRLHEFDSIAVGPGMSRFPDGEKWMKEWMASLHGQPVVIDADGLYLIRNQLDLVRQYEGNVIFTPHPGEMASLLNMSVKEVEADRMGIAHRFAQEHQLYLLLKGHRSIIATPNGEIYVNPHGNSALGKGGSGDVLTGLIASFLAQGAPPLDALVSASYLHARAGEERAKVASHYGVMPFDIIDGIRGVFREYERGL</sequence>
<keyword evidence="23" id="KW-1185">Reference proteome</keyword>
<dbReference type="InterPro" id="IPR017953">
    <property type="entry name" value="Carbohydrate_kinase_pred_CS"/>
</dbReference>
<dbReference type="EMBL" id="MAYT01000029">
    <property type="protein sequence ID" value="OCA82875.1"/>
    <property type="molecule type" value="Genomic_DNA"/>
</dbReference>
<feature type="binding site" evidence="17">
    <location>
        <position position="337"/>
    </location>
    <ligand>
        <name>(6S)-NADPHX</name>
        <dbReference type="ChEBI" id="CHEBI:64076"/>
    </ligand>
</feature>
<dbReference type="GO" id="GO:0046872">
    <property type="term" value="F:metal ion binding"/>
    <property type="evidence" value="ECO:0007669"/>
    <property type="project" value="UniProtKB-UniRule"/>
</dbReference>
<dbReference type="InterPro" id="IPR029056">
    <property type="entry name" value="Ribokinase-like"/>
</dbReference>
<dbReference type="GO" id="GO:0046496">
    <property type="term" value="P:nicotinamide nucleotide metabolic process"/>
    <property type="evidence" value="ECO:0007669"/>
    <property type="project" value="UniProtKB-UniRule"/>
</dbReference>
<comment type="function">
    <text evidence="14 19">Bifunctional enzyme that catalyzes the epimerization of the S- and R-forms of NAD(P)HX and the dehydration of the S-form of NAD(P)HX at the expense of ADP, which is converted to AMP. This allows the repair of both epimers of NAD(P)HX, a damaged form of NAD(P)H that is a result of enzymatic or heat-dependent hydration.</text>
</comment>
<protein>
    <recommendedName>
        <fullName evidence="19">Bifunctional NAD(P)H-hydrate repair enzyme</fullName>
    </recommendedName>
    <alternativeName>
        <fullName evidence="19">Nicotinamide nucleotide repair protein</fullName>
    </alternativeName>
    <domain>
        <recommendedName>
            <fullName evidence="19">ADP-dependent (S)-NAD(P)H-hydrate dehydratase</fullName>
            <ecNumber evidence="19">4.2.1.136</ecNumber>
        </recommendedName>
        <alternativeName>
            <fullName evidence="19">ADP-dependent NAD(P)HX dehydratase</fullName>
        </alternativeName>
    </domain>
    <domain>
        <recommendedName>
            <fullName evidence="19">NAD(P)H-hydrate epimerase</fullName>
            <ecNumber evidence="19">5.1.99.6</ecNumber>
        </recommendedName>
    </domain>
</protein>
<dbReference type="Pfam" id="PF01256">
    <property type="entry name" value="Carb_kinase"/>
    <property type="match status" value="1"/>
</dbReference>
<evidence type="ECO:0000256" key="14">
    <source>
        <dbReference type="ARBA" id="ARBA00025153"/>
    </source>
</evidence>
<dbReference type="PROSITE" id="PS01050">
    <property type="entry name" value="YJEF_C_2"/>
    <property type="match status" value="1"/>
</dbReference>
<dbReference type="GO" id="GO:0052856">
    <property type="term" value="F:NAD(P)HX epimerase activity"/>
    <property type="evidence" value="ECO:0007669"/>
    <property type="project" value="UniProtKB-UniRule"/>
</dbReference>
<evidence type="ECO:0000256" key="6">
    <source>
        <dbReference type="ARBA" id="ARBA00022741"/>
    </source>
</evidence>
<dbReference type="InterPro" id="IPR030677">
    <property type="entry name" value="Nnr"/>
</dbReference>
<feature type="domain" description="YjeF C-terminal" evidence="20">
    <location>
        <begin position="232"/>
        <end position="515"/>
    </location>
</feature>
<evidence type="ECO:0000256" key="5">
    <source>
        <dbReference type="ARBA" id="ARBA00022723"/>
    </source>
</evidence>
<evidence type="ECO:0000256" key="18">
    <source>
        <dbReference type="HAMAP-Rule" id="MF_01966"/>
    </source>
</evidence>
<comment type="function">
    <text evidence="17">Catalyzes the dehydration of the S-form of NAD(P)HX at the expense of ADP, which is converted to AMP. Together with NAD(P)HX epimerase, which catalyzes the epimerization of the S- and R-forms, the enzyme allows the repair of both epimers of NAD(P)HX, a damaged form of NAD(P)H that is a result of enzymatic or heat-dependent hydration.</text>
</comment>
<keyword evidence="6 17" id="KW-0547">Nucleotide-binding</keyword>
<dbReference type="GO" id="GO:0052855">
    <property type="term" value="F:ADP-dependent NAD(P)H-hydrate dehydratase activity"/>
    <property type="evidence" value="ECO:0007669"/>
    <property type="project" value="UniProtKB-UniRule"/>
</dbReference>
<feature type="binding site" evidence="18">
    <location>
        <position position="167"/>
    </location>
    <ligand>
        <name>K(+)</name>
        <dbReference type="ChEBI" id="CHEBI:29103"/>
    </ligand>
</feature>
<evidence type="ECO:0000256" key="3">
    <source>
        <dbReference type="ARBA" id="ARBA00006001"/>
    </source>
</evidence>
<dbReference type="CDD" id="cd01171">
    <property type="entry name" value="YXKO-related"/>
    <property type="match status" value="1"/>
</dbReference>
<feature type="binding site" evidence="18">
    <location>
        <position position="59"/>
    </location>
    <ligand>
        <name>K(+)</name>
        <dbReference type="ChEBI" id="CHEBI:29103"/>
    </ligand>
</feature>
<dbReference type="RefSeq" id="WP_065411748.1">
    <property type="nucleotide sequence ID" value="NZ_MAYT01000029.1"/>
</dbReference>
<dbReference type="PIRSF" id="PIRSF017184">
    <property type="entry name" value="Nnr"/>
    <property type="match status" value="1"/>
</dbReference>
<dbReference type="Pfam" id="PF03853">
    <property type="entry name" value="YjeF_N"/>
    <property type="match status" value="1"/>
</dbReference>
<evidence type="ECO:0000256" key="12">
    <source>
        <dbReference type="ARBA" id="ARBA00023239"/>
    </source>
</evidence>
<feature type="binding site" evidence="18">
    <location>
        <position position="164"/>
    </location>
    <ligand>
        <name>(6S)-NADPHX</name>
        <dbReference type="ChEBI" id="CHEBI:64076"/>
    </ligand>
</feature>
<evidence type="ECO:0000259" key="21">
    <source>
        <dbReference type="PROSITE" id="PS51385"/>
    </source>
</evidence>
<feature type="binding site" evidence="18">
    <location>
        <position position="129"/>
    </location>
    <ligand>
        <name>K(+)</name>
        <dbReference type="ChEBI" id="CHEBI:29103"/>
    </ligand>
</feature>
<evidence type="ECO:0000256" key="13">
    <source>
        <dbReference type="ARBA" id="ARBA00023268"/>
    </source>
</evidence>
<evidence type="ECO:0000256" key="4">
    <source>
        <dbReference type="ARBA" id="ARBA00009524"/>
    </source>
</evidence>
<dbReference type="HAMAP" id="MF_01965">
    <property type="entry name" value="NADHX_dehydratase"/>
    <property type="match status" value="1"/>
</dbReference>
<keyword evidence="10 17" id="KW-0520">NAD</keyword>
<dbReference type="NCBIfam" id="TIGR00196">
    <property type="entry name" value="yjeF_cterm"/>
    <property type="match status" value="1"/>
</dbReference>
<name>A0A1B9AGC3_9BACI</name>
<comment type="caution">
    <text evidence="22">The sequence shown here is derived from an EMBL/GenBank/DDBJ whole genome shotgun (WGS) entry which is preliminary data.</text>
</comment>
<evidence type="ECO:0000256" key="11">
    <source>
        <dbReference type="ARBA" id="ARBA00023235"/>
    </source>
</evidence>
<dbReference type="GO" id="GO:0005524">
    <property type="term" value="F:ATP binding"/>
    <property type="evidence" value="ECO:0007669"/>
    <property type="project" value="UniProtKB-UniRule"/>
</dbReference>
<feature type="binding site" evidence="17">
    <location>
        <position position="455"/>
    </location>
    <ligand>
        <name>AMP</name>
        <dbReference type="ChEBI" id="CHEBI:456215"/>
    </ligand>
</feature>
<evidence type="ECO:0000313" key="23">
    <source>
        <dbReference type="Proteomes" id="UP000092578"/>
    </source>
</evidence>
<evidence type="ECO:0000313" key="22">
    <source>
        <dbReference type="EMBL" id="OCA82875.1"/>
    </source>
</evidence>
<keyword evidence="11 18" id="KW-0413">Isomerase</keyword>
<dbReference type="NCBIfam" id="TIGR00197">
    <property type="entry name" value="yjeF_nterm"/>
    <property type="match status" value="1"/>
</dbReference>
<feature type="binding site" evidence="18">
    <location>
        <begin position="133"/>
        <end position="139"/>
    </location>
    <ligand>
        <name>(6S)-NADPHX</name>
        <dbReference type="ChEBI" id="CHEBI:64076"/>
    </ligand>
</feature>
<dbReference type="GO" id="GO:0110051">
    <property type="term" value="P:metabolite repair"/>
    <property type="evidence" value="ECO:0007669"/>
    <property type="project" value="TreeGrafter"/>
</dbReference>
<dbReference type="PANTHER" id="PTHR12592:SF0">
    <property type="entry name" value="ATP-DEPENDENT (S)-NAD(P)H-HYDRATE DEHYDRATASE"/>
    <property type="match status" value="1"/>
</dbReference>
<comment type="caution">
    <text evidence="18">Lacks conserved residue(s) required for the propagation of feature annotation.</text>
</comment>
<dbReference type="SUPFAM" id="SSF64153">
    <property type="entry name" value="YjeF N-terminal domain-like"/>
    <property type="match status" value="1"/>
</dbReference>
<comment type="catalytic activity">
    <reaction evidence="1 18 19">
        <text>(6R)-NADHX = (6S)-NADHX</text>
        <dbReference type="Rhea" id="RHEA:32215"/>
        <dbReference type="ChEBI" id="CHEBI:64074"/>
        <dbReference type="ChEBI" id="CHEBI:64075"/>
        <dbReference type="EC" id="5.1.99.6"/>
    </reaction>
</comment>
<evidence type="ECO:0000256" key="15">
    <source>
        <dbReference type="ARBA" id="ARBA00048238"/>
    </source>
</evidence>
<keyword evidence="9 18" id="KW-0630">Potassium</keyword>
<comment type="similarity">
    <text evidence="17">Belongs to the NnrD/CARKD family.</text>
</comment>
<feature type="binding site" evidence="17">
    <location>
        <position position="456"/>
    </location>
    <ligand>
        <name>(6S)-NADPHX</name>
        <dbReference type="ChEBI" id="CHEBI:64076"/>
    </ligand>
</feature>
<dbReference type="HAMAP" id="MF_01966">
    <property type="entry name" value="NADHX_epimerase"/>
    <property type="match status" value="1"/>
</dbReference>
<keyword evidence="12 17" id="KW-0456">Lyase</keyword>
<feature type="binding site" evidence="17">
    <location>
        <position position="267"/>
    </location>
    <ligand>
        <name>(6S)-NADPHX</name>
        <dbReference type="ChEBI" id="CHEBI:64076"/>
    </ligand>
</feature>
<comment type="catalytic activity">
    <reaction evidence="15 17 19">
        <text>(6S)-NADHX + ADP = AMP + phosphate + NADH + H(+)</text>
        <dbReference type="Rhea" id="RHEA:32223"/>
        <dbReference type="ChEBI" id="CHEBI:15378"/>
        <dbReference type="ChEBI" id="CHEBI:43474"/>
        <dbReference type="ChEBI" id="CHEBI:57945"/>
        <dbReference type="ChEBI" id="CHEBI:64074"/>
        <dbReference type="ChEBI" id="CHEBI:456215"/>
        <dbReference type="ChEBI" id="CHEBI:456216"/>
        <dbReference type="EC" id="4.2.1.136"/>
    </reaction>
</comment>
<feature type="binding site" evidence="17">
    <location>
        <begin position="426"/>
        <end position="430"/>
    </location>
    <ligand>
        <name>AMP</name>
        <dbReference type="ChEBI" id="CHEBI:456215"/>
    </ligand>
</feature>
<feature type="binding site" evidence="18">
    <location>
        <begin position="58"/>
        <end position="62"/>
    </location>
    <ligand>
        <name>(6S)-NADPHX</name>
        <dbReference type="ChEBI" id="CHEBI:64076"/>
    </ligand>
</feature>
<comment type="cofactor">
    <cofactor evidence="18 19">
        <name>K(+)</name>
        <dbReference type="ChEBI" id="CHEBI:29103"/>
    </cofactor>
    <text evidence="18 19">Binds 1 potassium ion per subunit.</text>
</comment>
<dbReference type="AlphaFoldDB" id="A0A1B9AGC3"/>